<evidence type="ECO:0000256" key="3">
    <source>
        <dbReference type="ARBA" id="ARBA00023235"/>
    </source>
</evidence>
<dbReference type="InterPro" id="IPR002130">
    <property type="entry name" value="Cyclophilin-type_PPIase_dom"/>
</dbReference>
<evidence type="ECO:0000256" key="4">
    <source>
        <dbReference type="SAM" id="SignalP"/>
    </source>
</evidence>
<comment type="caution">
    <text evidence="6">The sequence shown here is derived from an EMBL/GenBank/DDBJ whole genome shotgun (WGS) entry which is preliminary data.</text>
</comment>
<sequence length="209" mass="21908">MKKIVKVVFILLCWSSIAPVAVAAHDIDAPPVTVALETELGSIVIEVYRGKAPLSAGDFLKYVDTGLLNGAGFYRVVRADNDNGNPKIEVIQGGLLDETKGLGSVAHESTELTGLKHVAGAVSLARDTVGTGSAVAFFICVTDQPSLDYGGKRNPDGQGYAVFGQVTIGMDVVRAIQALPANASIDDAYVKGQILENPLLILNATTLTQ</sequence>
<keyword evidence="4" id="KW-0732">Signal</keyword>
<dbReference type="EC" id="5.2.1.8" evidence="1"/>
<dbReference type="InterPro" id="IPR044665">
    <property type="entry name" value="E_coli_cyclophilin_A-like"/>
</dbReference>
<keyword evidence="3 6" id="KW-0413">Isomerase</keyword>
<name>A0ABV7D8S4_9PROT</name>
<dbReference type="Pfam" id="PF00160">
    <property type="entry name" value="Pro_isomerase"/>
    <property type="match status" value="1"/>
</dbReference>
<evidence type="ECO:0000259" key="5">
    <source>
        <dbReference type="PROSITE" id="PS50072"/>
    </source>
</evidence>
<dbReference type="EMBL" id="JBHRSL010000027">
    <property type="protein sequence ID" value="MFC3053614.1"/>
    <property type="molecule type" value="Genomic_DNA"/>
</dbReference>
<feature type="domain" description="PPIase cyclophilin-type" evidence="5">
    <location>
        <begin position="37"/>
        <end position="206"/>
    </location>
</feature>
<keyword evidence="2" id="KW-0697">Rotamase</keyword>
<evidence type="ECO:0000256" key="1">
    <source>
        <dbReference type="ARBA" id="ARBA00013194"/>
    </source>
</evidence>
<protein>
    <recommendedName>
        <fullName evidence="1">peptidylprolyl isomerase</fullName>
        <ecNumber evidence="1">5.2.1.8</ecNumber>
    </recommendedName>
</protein>
<evidence type="ECO:0000313" key="7">
    <source>
        <dbReference type="Proteomes" id="UP001595444"/>
    </source>
</evidence>
<dbReference type="Gene3D" id="2.40.100.10">
    <property type="entry name" value="Cyclophilin-like"/>
    <property type="match status" value="1"/>
</dbReference>
<feature type="signal peptide" evidence="4">
    <location>
        <begin position="1"/>
        <end position="23"/>
    </location>
</feature>
<feature type="chain" id="PRO_5047302755" description="peptidylprolyl isomerase" evidence="4">
    <location>
        <begin position="24"/>
        <end position="209"/>
    </location>
</feature>
<reference evidence="7" key="1">
    <citation type="journal article" date="2019" name="Int. J. Syst. Evol. Microbiol.">
        <title>The Global Catalogue of Microorganisms (GCM) 10K type strain sequencing project: providing services to taxonomists for standard genome sequencing and annotation.</title>
        <authorList>
            <consortium name="The Broad Institute Genomics Platform"/>
            <consortium name="The Broad Institute Genome Sequencing Center for Infectious Disease"/>
            <person name="Wu L."/>
            <person name="Ma J."/>
        </authorList>
    </citation>
    <scope>NUCLEOTIDE SEQUENCE [LARGE SCALE GENOMIC DNA]</scope>
    <source>
        <strain evidence="7">KCTC 62164</strain>
    </source>
</reference>
<evidence type="ECO:0000256" key="2">
    <source>
        <dbReference type="ARBA" id="ARBA00023110"/>
    </source>
</evidence>
<dbReference type="PANTHER" id="PTHR43246">
    <property type="entry name" value="PEPTIDYL-PROLYL CIS-TRANS ISOMERASE CYP38, CHLOROPLASTIC"/>
    <property type="match status" value="1"/>
</dbReference>
<dbReference type="InterPro" id="IPR029000">
    <property type="entry name" value="Cyclophilin-like_dom_sf"/>
</dbReference>
<keyword evidence="7" id="KW-1185">Reference proteome</keyword>
<proteinExistence type="predicted"/>
<evidence type="ECO:0000313" key="6">
    <source>
        <dbReference type="EMBL" id="MFC3053614.1"/>
    </source>
</evidence>
<accession>A0ABV7D8S4</accession>
<organism evidence="6 7">
    <name type="scientific">Kordiimonas pumila</name>
    <dbReference type="NCBI Taxonomy" id="2161677"/>
    <lineage>
        <taxon>Bacteria</taxon>
        <taxon>Pseudomonadati</taxon>
        <taxon>Pseudomonadota</taxon>
        <taxon>Alphaproteobacteria</taxon>
        <taxon>Kordiimonadales</taxon>
        <taxon>Kordiimonadaceae</taxon>
        <taxon>Kordiimonas</taxon>
    </lineage>
</organism>
<gene>
    <name evidence="6" type="ORF">ACFOKA_17065</name>
</gene>
<dbReference type="GO" id="GO:0003755">
    <property type="term" value="F:peptidyl-prolyl cis-trans isomerase activity"/>
    <property type="evidence" value="ECO:0007669"/>
    <property type="project" value="UniProtKB-EC"/>
</dbReference>
<dbReference type="Proteomes" id="UP001595444">
    <property type="component" value="Unassembled WGS sequence"/>
</dbReference>
<dbReference type="RefSeq" id="WP_194215436.1">
    <property type="nucleotide sequence ID" value="NZ_CP061205.1"/>
</dbReference>
<dbReference type="SUPFAM" id="SSF50891">
    <property type="entry name" value="Cyclophilin-like"/>
    <property type="match status" value="1"/>
</dbReference>
<dbReference type="PROSITE" id="PS50072">
    <property type="entry name" value="CSA_PPIASE_2"/>
    <property type="match status" value="1"/>
</dbReference>